<dbReference type="SUPFAM" id="SSF53474">
    <property type="entry name" value="alpha/beta-Hydrolases"/>
    <property type="match status" value="1"/>
</dbReference>
<sequence>DLYSDLTFSMGIDETTNLMMKHSDCPIFTYLNTYEHSKGIVKSIIYMVNPDVVIKGASHGAEIDLIFKVNFPGLSQSDITPADKKKIKTLAKLLATFAKTGDPNFEGSDFLPW</sequence>
<gene>
    <name evidence="3" type="ORF">g.45187</name>
</gene>
<proteinExistence type="predicted"/>
<evidence type="ECO:0000256" key="1">
    <source>
        <dbReference type="ARBA" id="ARBA00023180"/>
    </source>
</evidence>
<feature type="domain" description="Carboxylesterase type B" evidence="2">
    <location>
        <begin position="1"/>
        <end position="105"/>
    </location>
</feature>
<dbReference type="Pfam" id="PF00135">
    <property type="entry name" value="COesterase"/>
    <property type="match status" value="1"/>
</dbReference>
<feature type="non-terminal residue" evidence="3">
    <location>
        <position position="113"/>
    </location>
</feature>
<organism evidence="3">
    <name type="scientific">Clastoptera arizonana</name>
    <name type="common">Arizona spittle bug</name>
    <dbReference type="NCBI Taxonomy" id="38151"/>
    <lineage>
        <taxon>Eukaryota</taxon>
        <taxon>Metazoa</taxon>
        <taxon>Ecdysozoa</taxon>
        <taxon>Arthropoda</taxon>
        <taxon>Hexapoda</taxon>
        <taxon>Insecta</taxon>
        <taxon>Pterygota</taxon>
        <taxon>Neoptera</taxon>
        <taxon>Paraneoptera</taxon>
        <taxon>Hemiptera</taxon>
        <taxon>Auchenorrhyncha</taxon>
        <taxon>Cercopoidea</taxon>
        <taxon>Clastopteridae</taxon>
        <taxon>Clastoptera</taxon>
    </lineage>
</organism>
<feature type="non-terminal residue" evidence="3">
    <location>
        <position position="1"/>
    </location>
</feature>
<dbReference type="EMBL" id="GEDC01029391">
    <property type="protein sequence ID" value="JAS07907.1"/>
    <property type="molecule type" value="Transcribed_RNA"/>
</dbReference>
<protein>
    <recommendedName>
        <fullName evidence="2">Carboxylesterase type B domain-containing protein</fullName>
    </recommendedName>
</protein>
<evidence type="ECO:0000259" key="2">
    <source>
        <dbReference type="Pfam" id="PF00135"/>
    </source>
</evidence>
<dbReference type="AlphaFoldDB" id="A0A1B6C314"/>
<dbReference type="InterPro" id="IPR002018">
    <property type="entry name" value="CarbesteraseB"/>
</dbReference>
<dbReference type="InterPro" id="IPR029058">
    <property type="entry name" value="AB_hydrolase_fold"/>
</dbReference>
<name>A0A1B6C314_9HEMI</name>
<dbReference type="Gene3D" id="3.40.50.1820">
    <property type="entry name" value="alpha/beta hydrolase"/>
    <property type="match status" value="1"/>
</dbReference>
<evidence type="ECO:0000313" key="3">
    <source>
        <dbReference type="EMBL" id="JAS07907.1"/>
    </source>
</evidence>
<accession>A0A1B6C314</accession>
<reference evidence="3" key="1">
    <citation type="submission" date="2015-12" db="EMBL/GenBank/DDBJ databases">
        <title>De novo transcriptome assembly of four potential Pierce s Disease insect vectors from Arizona vineyards.</title>
        <authorList>
            <person name="Tassone E.E."/>
        </authorList>
    </citation>
    <scope>NUCLEOTIDE SEQUENCE</scope>
</reference>
<keyword evidence="1" id="KW-0325">Glycoprotein</keyword>